<evidence type="ECO:0000313" key="3">
    <source>
        <dbReference type="Proteomes" id="UP001434883"/>
    </source>
</evidence>
<reference evidence="2 3" key="1">
    <citation type="submission" date="2021-06" db="EMBL/GenBank/DDBJ databases">
        <authorList>
            <person name="Palmer J.M."/>
        </authorList>
    </citation>
    <scope>NUCLEOTIDE SEQUENCE [LARGE SCALE GENOMIC DNA]</scope>
    <source>
        <strain evidence="2 3">XC_2019</strain>
        <tissue evidence="2">Muscle</tissue>
    </source>
</reference>
<dbReference type="EMBL" id="JAHRIN010016843">
    <property type="protein sequence ID" value="MEQ2196345.1"/>
    <property type="molecule type" value="Genomic_DNA"/>
</dbReference>
<dbReference type="Proteomes" id="UP001434883">
    <property type="component" value="Unassembled WGS sequence"/>
</dbReference>
<keyword evidence="3" id="KW-1185">Reference proteome</keyword>
<organism evidence="2 3">
    <name type="scientific">Xenoophorus captivus</name>
    <dbReference type="NCBI Taxonomy" id="1517983"/>
    <lineage>
        <taxon>Eukaryota</taxon>
        <taxon>Metazoa</taxon>
        <taxon>Chordata</taxon>
        <taxon>Craniata</taxon>
        <taxon>Vertebrata</taxon>
        <taxon>Euteleostomi</taxon>
        <taxon>Actinopterygii</taxon>
        <taxon>Neopterygii</taxon>
        <taxon>Teleostei</taxon>
        <taxon>Neoteleostei</taxon>
        <taxon>Acanthomorphata</taxon>
        <taxon>Ovalentaria</taxon>
        <taxon>Atherinomorphae</taxon>
        <taxon>Cyprinodontiformes</taxon>
        <taxon>Goodeidae</taxon>
        <taxon>Xenoophorus</taxon>
    </lineage>
</organism>
<feature type="compositionally biased region" description="Acidic residues" evidence="1">
    <location>
        <begin position="21"/>
        <end position="31"/>
    </location>
</feature>
<proteinExistence type="predicted"/>
<evidence type="ECO:0000256" key="1">
    <source>
        <dbReference type="SAM" id="MobiDB-lite"/>
    </source>
</evidence>
<name>A0ABV0QKM4_9TELE</name>
<sequence length="90" mass="10029">CLNRCVGECQYNRDLPYDQVKDEDDDEDCIDNNEGAQAALPDSVSESSRGSSFGNNAGFPPKAHRRTTKQKLRQLQELVAMVQVRHTASC</sequence>
<feature type="compositionally biased region" description="Low complexity" evidence="1">
    <location>
        <begin position="43"/>
        <end position="52"/>
    </location>
</feature>
<protein>
    <submittedName>
        <fullName evidence="2">Uncharacterized protein</fullName>
    </submittedName>
</protein>
<feature type="non-terminal residue" evidence="2">
    <location>
        <position position="1"/>
    </location>
</feature>
<gene>
    <name evidence="2" type="ORF">XENOCAPTIV_017999</name>
</gene>
<evidence type="ECO:0000313" key="2">
    <source>
        <dbReference type="EMBL" id="MEQ2196345.1"/>
    </source>
</evidence>
<comment type="caution">
    <text evidence="2">The sequence shown here is derived from an EMBL/GenBank/DDBJ whole genome shotgun (WGS) entry which is preliminary data.</text>
</comment>
<accession>A0ABV0QKM4</accession>
<feature type="compositionally biased region" description="Basic residues" evidence="1">
    <location>
        <begin position="62"/>
        <end position="71"/>
    </location>
</feature>
<feature type="region of interest" description="Disordered" evidence="1">
    <location>
        <begin position="18"/>
        <end position="71"/>
    </location>
</feature>